<protein>
    <submittedName>
        <fullName evidence="2">Amidohydrolase</fullName>
    </submittedName>
</protein>
<reference evidence="2 3" key="1">
    <citation type="submission" date="2016-08" db="EMBL/GenBank/DDBJ databases">
        <title>Genome of Bacillus solimangrovi GH2-4.</title>
        <authorList>
            <person name="Lim S."/>
            <person name="Kim B.-C."/>
        </authorList>
    </citation>
    <scope>NUCLEOTIDE SEQUENCE [LARGE SCALE GENOMIC DNA]</scope>
    <source>
        <strain evidence="2 3">GH2-4</strain>
    </source>
</reference>
<dbReference type="PANTHER" id="PTHR22642">
    <property type="entry name" value="IMIDAZOLONEPROPIONASE"/>
    <property type="match status" value="1"/>
</dbReference>
<dbReference type="GO" id="GO:0016810">
    <property type="term" value="F:hydrolase activity, acting on carbon-nitrogen (but not peptide) bonds"/>
    <property type="evidence" value="ECO:0007669"/>
    <property type="project" value="InterPro"/>
</dbReference>
<dbReference type="AlphaFoldDB" id="A0A1E5LCL1"/>
<organism evidence="2 3">
    <name type="scientific">Bacillus solimangrovi</name>
    <dbReference type="NCBI Taxonomy" id="1305675"/>
    <lineage>
        <taxon>Bacteria</taxon>
        <taxon>Bacillati</taxon>
        <taxon>Bacillota</taxon>
        <taxon>Bacilli</taxon>
        <taxon>Bacillales</taxon>
        <taxon>Bacillaceae</taxon>
        <taxon>Bacillus</taxon>
    </lineage>
</organism>
<dbReference type="InterPro" id="IPR032466">
    <property type="entry name" value="Metal_Hydrolase"/>
</dbReference>
<feature type="domain" description="Amidohydrolase 3" evidence="1">
    <location>
        <begin position="51"/>
        <end position="528"/>
    </location>
</feature>
<dbReference type="EMBL" id="MJEH01000044">
    <property type="protein sequence ID" value="OEH91815.1"/>
    <property type="molecule type" value="Genomic_DNA"/>
</dbReference>
<sequence length="538" mass="60472">MGTLWHNGTIYTMRNEGEIVEAIYVDGGVIKAIGTVSELEKRFENDYIQKVDLNNHVLYPGFVDSHMHLIGHGEKLLRLDLSEYRTSQKMKKAIMEKVSHAKEGEWIIGEGWNENSLPDRKIFHRTELDEIAPNNPMILKRVCRHALIANSRALEIAGITRETADPNGGAIVRDELGEATGYLLDQAQELVKNVIPPISIQELKRALTVSVKDLHRLGLTGGHTEDLSYYGGFRRTAQSFIDVIDGENIKFRAHLLVHHSVVDDYRAANDIRSMQNEFIEFGAMKIFSDGALGGRTALLSEPYSDAPETSGLSIHSVEALHELFKQARQYKMNVAVHAIGDLAAQYTIEAMEKFPPVAGGRDRLIHGQIMRKDLIDRVKLLPVIFDIQPTFTSSDFPWVVERLGKERMTYSYAWKTLLKEGIHCAGGSDAPIEEVNPLLGIFAAVTRAHPERPELTYGQEQCLTMFEAIQLFTAGSAYAIGLEEQRGKIEVGFDADFTVLNKDLFQIKHEEILETKVELTVVDGTIMYRREELSNKVT</sequence>
<dbReference type="Pfam" id="PF07969">
    <property type="entry name" value="Amidohydro_3"/>
    <property type="match status" value="1"/>
</dbReference>
<dbReference type="CDD" id="cd01300">
    <property type="entry name" value="YtcJ_like"/>
    <property type="match status" value="1"/>
</dbReference>
<dbReference type="Gene3D" id="3.10.310.70">
    <property type="match status" value="1"/>
</dbReference>
<dbReference type="STRING" id="1305675.BFG57_03495"/>
<evidence type="ECO:0000313" key="2">
    <source>
        <dbReference type="EMBL" id="OEH91815.1"/>
    </source>
</evidence>
<dbReference type="SUPFAM" id="SSF51556">
    <property type="entry name" value="Metallo-dependent hydrolases"/>
    <property type="match status" value="1"/>
</dbReference>
<dbReference type="RefSeq" id="WP_069718100.1">
    <property type="nucleotide sequence ID" value="NZ_MJEH01000044.1"/>
</dbReference>
<dbReference type="InterPro" id="IPR033932">
    <property type="entry name" value="YtcJ-like"/>
</dbReference>
<dbReference type="Gene3D" id="3.20.20.140">
    <property type="entry name" value="Metal-dependent hydrolases"/>
    <property type="match status" value="1"/>
</dbReference>
<dbReference type="InterPro" id="IPR013108">
    <property type="entry name" value="Amidohydro_3"/>
</dbReference>
<dbReference type="InterPro" id="IPR011059">
    <property type="entry name" value="Metal-dep_hydrolase_composite"/>
</dbReference>
<keyword evidence="3" id="KW-1185">Reference proteome</keyword>
<evidence type="ECO:0000259" key="1">
    <source>
        <dbReference type="Pfam" id="PF07969"/>
    </source>
</evidence>
<dbReference type="PANTHER" id="PTHR22642:SF2">
    <property type="entry name" value="PROTEIN LONG AFTER FAR-RED 3"/>
    <property type="match status" value="1"/>
</dbReference>
<dbReference type="OrthoDB" id="9767366at2"/>
<dbReference type="Proteomes" id="UP000095209">
    <property type="component" value="Unassembled WGS sequence"/>
</dbReference>
<gene>
    <name evidence="2" type="ORF">BFG57_03495</name>
</gene>
<evidence type="ECO:0000313" key="3">
    <source>
        <dbReference type="Proteomes" id="UP000095209"/>
    </source>
</evidence>
<dbReference type="Gene3D" id="2.30.40.10">
    <property type="entry name" value="Urease, subunit C, domain 1"/>
    <property type="match status" value="1"/>
</dbReference>
<comment type="caution">
    <text evidence="2">The sequence shown here is derived from an EMBL/GenBank/DDBJ whole genome shotgun (WGS) entry which is preliminary data.</text>
</comment>
<name>A0A1E5LCL1_9BACI</name>
<keyword evidence="2" id="KW-0378">Hydrolase</keyword>
<proteinExistence type="predicted"/>
<dbReference type="SUPFAM" id="SSF51338">
    <property type="entry name" value="Composite domain of metallo-dependent hydrolases"/>
    <property type="match status" value="1"/>
</dbReference>
<accession>A0A1E5LCL1</accession>